<feature type="compositionally biased region" description="Polar residues" evidence="4">
    <location>
        <begin position="47"/>
        <end position="61"/>
    </location>
</feature>
<dbReference type="PROSITE" id="PS50082">
    <property type="entry name" value="WD_REPEATS_2"/>
    <property type="match status" value="2"/>
</dbReference>
<reference evidence="5" key="1">
    <citation type="submission" date="2020-05" db="EMBL/GenBank/DDBJ databases">
        <title>Mycena genomes resolve the evolution of fungal bioluminescence.</title>
        <authorList>
            <person name="Tsai I.J."/>
        </authorList>
    </citation>
    <scope>NUCLEOTIDE SEQUENCE</scope>
    <source>
        <strain evidence="5">160909Yilan</strain>
    </source>
</reference>
<dbReference type="InterPro" id="IPR001680">
    <property type="entry name" value="WD40_rpt"/>
</dbReference>
<feature type="repeat" description="WD" evidence="3">
    <location>
        <begin position="617"/>
        <end position="630"/>
    </location>
</feature>
<evidence type="ECO:0000256" key="2">
    <source>
        <dbReference type="ARBA" id="ARBA00022737"/>
    </source>
</evidence>
<evidence type="ECO:0000256" key="1">
    <source>
        <dbReference type="ARBA" id="ARBA00022574"/>
    </source>
</evidence>
<feature type="compositionally biased region" description="Low complexity" evidence="4">
    <location>
        <begin position="96"/>
        <end position="125"/>
    </location>
</feature>
<feature type="compositionally biased region" description="Polar residues" evidence="4">
    <location>
        <begin position="86"/>
        <end position="95"/>
    </location>
</feature>
<dbReference type="Gene3D" id="2.130.10.10">
    <property type="entry name" value="YVTN repeat-like/Quinoprotein amine dehydrogenase"/>
    <property type="match status" value="1"/>
</dbReference>
<protein>
    <submittedName>
        <fullName evidence="5">WD-REPEATS-REGION domain-containing protein</fullName>
    </submittedName>
</protein>
<keyword evidence="1 3" id="KW-0853">WD repeat</keyword>
<gene>
    <name evidence="5" type="ORF">MSAN_00664200</name>
</gene>
<comment type="caution">
    <text evidence="5">The sequence shown here is derived from an EMBL/GenBank/DDBJ whole genome shotgun (WGS) entry which is preliminary data.</text>
</comment>
<dbReference type="SMART" id="SM00320">
    <property type="entry name" value="WD40"/>
    <property type="match status" value="4"/>
</dbReference>
<dbReference type="Proteomes" id="UP000623467">
    <property type="component" value="Unassembled WGS sequence"/>
</dbReference>
<accession>A0A8H6Z169</accession>
<name>A0A8H6Z169_9AGAR</name>
<dbReference type="InterPro" id="IPR036322">
    <property type="entry name" value="WD40_repeat_dom_sf"/>
</dbReference>
<feature type="repeat" description="WD" evidence="3">
    <location>
        <begin position="342"/>
        <end position="376"/>
    </location>
</feature>
<sequence length="681" mass="75575">MASDQLAIDVDAFEDVRPQAKRPLSPTLIVISDDEIEILEVAAKLSRTTRTPRSMSINSDIQVIGRRSPPPAFVDLVSDDEATSKPVRSSSMSKQASRAVSRVSARIERSASAASGSRSPRISSRTAPDHKPRSKDSGSTRKKTIYQGPESSIRQDTPKPTKKQRKVESEAEEEDGYEHTTILAPYDVGDILTRSDCLQPPAEVETLVEPRPTGKWHYLDISPFTPTPTWKPSGDYVWDILRELKVLPPRHKRARLDESLYMDHYAKSHQFRRAGGCIYEILQHNGRVVVCSSTAGGDDTQDATNAYNKPGTLISWCKSDPMRILDLEQGEDENLWEKHYSVLSIAYDPVNNILASSGADNLVRTWKFNENNAVEPYSVHHRPQRYQDGARIASPHQIAFKPGTSILAVGEQRLTIRDVSVEGAPRRTFDLVEEKKCRKHVTGSIAWGFGGSSPFILALSEPLVRENTKDGYHHAFDPEAHTKKPVFTFDAAEAGEELCIDPTGDTAAIVTTNDVEYFLRIYDIRNRNGMAGQTIILEPFTKGVPEVNSMMFSLDGNYLALGRVDNCTHVYDARMLERGVLYNFKHSDVRLGSSSKDEIYGVVGVKWVESRSHRLGLVTGGNDGCVRLWDPLRAPEEGVVLAQADSDVAHFTLGDRFKGEHALVVGDSDGTVYIFDDPAGI</sequence>
<evidence type="ECO:0000313" key="5">
    <source>
        <dbReference type="EMBL" id="KAF7370328.1"/>
    </source>
</evidence>
<dbReference type="EMBL" id="JACAZH010000004">
    <property type="protein sequence ID" value="KAF7370328.1"/>
    <property type="molecule type" value="Genomic_DNA"/>
</dbReference>
<evidence type="ECO:0000256" key="3">
    <source>
        <dbReference type="PROSITE-ProRule" id="PRU00221"/>
    </source>
</evidence>
<dbReference type="InterPro" id="IPR015943">
    <property type="entry name" value="WD40/YVTN_repeat-like_dom_sf"/>
</dbReference>
<dbReference type="SUPFAM" id="SSF50978">
    <property type="entry name" value="WD40 repeat-like"/>
    <property type="match status" value="1"/>
</dbReference>
<dbReference type="AlphaFoldDB" id="A0A8H6Z169"/>
<feature type="region of interest" description="Disordered" evidence="4">
    <location>
        <begin position="47"/>
        <end position="180"/>
    </location>
</feature>
<keyword evidence="2" id="KW-0677">Repeat</keyword>
<organism evidence="5 6">
    <name type="scientific">Mycena sanguinolenta</name>
    <dbReference type="NCBI Taxonomy" id="230812"/>
    <lineage>
        <taxon>Eukaryota</taxon>
        <taxon>Fungi</taxon>
        <taxon>Dikarya</taxon>
        <taxon>Basidiomycota</taxon>
        <taxon>Agaricomycotina</taxon>
        <taxon>Agaricomycetes</taxon>
        <taxon>Agaricomycetidae</taxon>
        <taxon>Agaricales</taxon>
        <taxon>Marasmiineae</taxon>
        <taxon>Mycenaceae</taxon>
        <taxon>Mycena</taxon>
    </lineage>
</organism>
<dbReference type="GO" id="GO:1990234">
    <property type="term" value="C:transferase complex"/>
    <property type="evidence" value="ECO:0007669"/>
    <property type="project" value="UniProtKB-ARBA"/>
</dbReference>
<feature type="compositionally biased region" description="Basic and acidic residues" evidence="4">
    <location>
        <begin position="127"/>
        <end position="139"/>
    </location>
</feature>
<dbReference type="PANTHER" id="PTHR22847:SF637">
    <property type="entry name" value="WD REPEAT DOMAIN 5B"/>
    <property type="match status" value="1"/>
</dbReference>
<keyword evidence="6" id="KW-1185">Reference proteome</keyword>
<dbReference type="PANTHER" id="PTHR22847">
    <property type="entry name" value="WD40 REPEAT PROTEIN"/>
    <property type="match status" value="1"/>
</dbReference>
<dbReference type="OrthoDB" id="10248252at2759"/>
<dbReference type="Pfam" id="PF00400">
    <property type="entry name" value="WD40"/>
    <property type="match status" value="2"/>
</dbReference>
<evidence type="ECO:0000256" key="4">
    <source>
        <dbReference type="SAM" id="MobiDB-lite"/>
    </source>
</evidence>
<evidence type="ECO:0000313" key="6">
    <source>
        <dbReference type="Proteomes" id="UP000623467"/>
    </source>
</evidence>
<proteinExistence type="predicted"/>